<evidence type="ECO:0000256" key="6">
    <source>
        <dbReference type="ARBA" id="ARBA00022679"/>
    </source>
</evidence>
<dbReference type="InterPro" id="IPR008271">
    <property type="entry name" value="Ser/Thr_kinase_AS"/>
</dbReference>
<feature type="transmembrane region" description="Helical" evidence="20">
    <location>
        <begin position="51"/>
        <end position="76"/>
    </location>
</feature>
<evidence type="ECO:0000256" key="4">
    <source>
        <dbReference type="ARBA" id="ARBA00022527"/>
    </source>
</evidence>
<dbReference type="GO" id="GO:0006950">
    <property type="term" value="P:response to stress"/>
    <property type="evidence" value="ECO:0007669"/>
    <property type="project" value="UniProtKB-ARBA"/>
</dbReference>
<keyword evidence="11" id="KW-0418">Kinase</keyword>
<dbReference type="GO" id="GO:0004674">
    <property type="term" value="F:protein serine/threonine kinase activity"/>
    <property type="evidence" value="ECO:0007669"/>
    <property type="project" value="UniProtKB-KW"/>
</dbReference>
<keyword evidence="15" id="KW-0325">Glycoprotein</keyword>
<keyword evidence="14 20" id="KW-0472">Membrane</keyword>
<dbReference type="Gene3D" id="3.30.200.20">
    <property type="entry name" value="Phosphorylase Kinase, domain 1"/>
    <property type="match status" value="1"/>
</dbReference>
<keyword evidence="5" id="KW-0433">Leucine-rich repeat</keyword>
<accession>A0A6N2LPH5</accession>
<dbReference type="Pfam" id="PF00069">
    <property type="entry name" value="Pkinase"/>
    <property type="match status" value="1"/>
</dbReference>
<keyword evidence="10 18" id="KW-0547">Nucleotide-binding</keyword>
<dbReference type="InterPro" id="IPR050647">
    <property type="entry name" value="Plant_LRR-RLKs"/>
</dbReference>
<dbReference type="PROSITE" id="PS00107">
    <property type="entry name" value="PROTEIN_KINASE_ATP"/>
    <property type="match status" value="1"/>
</dbReference>
<evidence type="ECO:0000313" key="22">
    <source>
        <dbReference type="EMBL" id="VFU43027.1"/>
    </source>
</evidence>
<dbReference type="PANTHER" id="PTHR48056">
    <property type="entry name" value="LRR RECEPTOR-LIKE SERINE/THREONINE-PROTEIN KINASE-RELATED"/>
    <property type="match status" value="1"/>
</dbReference>
<keyword evidence="3" id="KW-1003">Cell membrane</keyword>
<comment type="catalytic activity">
    <reaction evidence="16">
        <text>L-threonyl-[protein] + ATP = O-phospho-L-threonyl-[protein] + ADP + H(+)</text>
        <dbReference type="Rhea" id="RHEA:46608"/>
        <dbReference type="Rhea" id="RHEA-COMP:11060"/>
        <dbReference type="Rhea" id="RHEA-COMP:11605"/>
        <dbReference type="ChEBI" id="CHEBI:15378"/>
        <dbReference type="ChEBI" id="CHEBI:30013"/>
        <dbReference type="ChEBI" id="CHEBI:30616"/>
        <dbReference type="ChEBI" id="CHEBI:61977"/>
        <dbReference type="ChEBI" id="CHEBI:456216"/>
        <dbReference type="EC" id="2.7.11.1"/>
    </reaction>
</comment>
<evidence type="ECO:0000256" key="13">
    <source>
        <dbReference type="ARBA" id="ARBA00022989"/>
    </source>
</evidence>
<dbReference type="InterPro" id="IPR011009">
    <property type="entry name" value="Kinase-like_dom_sf"/>
</dbReference>
<evidence type="ECO:0000256" key="15">
    <source>
        <dbReference type="ARBA" id="ARBA00023180"/>
    </source>
</evidence>
<feature type="domain" description="Protein kinase" evidence="21">
    <location>
        <begin position="112"/>
        <end position="390"/>
    </location>
</feature>
<evidence type="ECO:0000259" key="21">
    <source>
        <dbReference type="PROSITE" id="PS50011"/>
    </source>
</evidence>
<evidence type="ECO:0000256" key="19">
    <source>
        <dbReference type="RuleBase" id="RU000304"/>
    </source>
</evidence>
<keyword evidence="8" id="KW-0732">Signal</keyword>
<dbReference type="EMBL" id="CAADRP010001596">
    <property type="protein sequence ID" value="VFU43027.1"/>
    <property type="molecule type" value="Genomic_DNA"/>
</dbReference>
<keyword evidence="7 20" id="KW-0812">Transmembrane</keyword>
<gene>
    <name evidence="22" type="ORF">SVIM_LOCUS262067</name>
</gene>
<proteinExistence type="inferred from homology"/>
<dbReference type="GO" id="GO:0005524">
    <property type="term" value="F:ATP binding"/>
    <property type="evidence" value="ECO:0007669"/>
    <property type="project" value="UniProtKB-UniRule"/>
</dbReference>
<evidence type="ECO:0000256" key="3">
    <source>
        <dbReference type="ARBA" id="ARBA00022475"/>
    </source>
</evidence>
<evidence type="ECO:0000256" key="20">
    <source>
        <dbReference type="SAM" id="Phobius"/>
    </source>
</evidence>
<evidence type="ECO:0000256" key="5">
    <source>
        <dbReference type="ARBA" id="ARBA00022614"/>
    </source>
</evidence>
<evidence type="ECO:0000256" key="8">
    <source>
        <dbReference type="ARBA" id="ARBA00022729"/>
    </source>
</evidence>
<dbReference type="FunFam" id="1.10.510.10:FF:000569">
    <property type="entry name" value="Serine/threonine-protein kinase-like protein CCR4"/>
    <property type="match status" value="1"/>
</dbReference>
<organism evidence="22">
    <name type="scientific">Salix viminalis</name>
    <name type="common">Common osier</name>
    <name type="synonym">Basket willow</name>
    <dbReference type="NCBI Taxonomy" id="40686"/>
    <lineage>
        <taxon>Eukaryota</taxon>
        <taxon>Viridiplantae</taxon>
        <taxon>Streptophyta</taxon>
        <taxon>Embryophyta</taxon>
        <taxon>Tracheophyta</taxon>
        <taxon>Spermatophyta</taxon>
        <taxon>Magnoliopsida</taxon>
        <taxon>eudicotyledons</taxon>
        <taxon>Gunneridae</taxon>
        <taxon>Pentapetalae</taxon>
        <taxon>rosids</taxon>
        <taxon>fabids</taxon>
        <taxon>Malpighiales</taxon>
        <taxon>Salicaceae</taxon>
        <taxon>Saliceae</taxon>
        <taxon>Salix</taxon>
    </lineage>
</organism>
<dbReference type="AlphaFoldDB" id="A0A6N2LPH5"/>
<dbReference type="SMART" id="SM00220">
    <property type="entry name" value="S_TKc"/>
    <property type="match status" value="1"/>
</dbReference>
<dbReference type="PROSITE" id="PS00108">
    <property type="entry name" value="PROTEIN_KINASE_ST"/>
    <property type="match status" value="1"/>
</dbReference>
<name>A0A6N2LPH5_SALVM</name>
<dbReference type="PROSITE" id="PS50011">
    <property type="entry name" value="PROTEIN_KINASE_DOM"/>
    <property type="match status" value="1"/>
</dbReference>
<evidence type="ECO:0000256" key="7">
    <source>
        <dbReference type="ARBA" id="ARBA00022692"/>
    </source>
</evidence>
<dbReference type="InterPro" id="IPR017441">
    <property type="entry name" value="Protein_kinase_ATP_BS"/>
</dbReference>
<dbReference type="Gene3D" id="1.10.510.10">
    <property type="entry name" value="Transferase(Phosphotransferase) domain 1"/>
    <property type="match status" value="1"/>
</dbReference>
<keyword evidence="13 20" id="KW-1133">Transmembrane helix</keyword>
<evidence type="ECO:0000256" key="17">
    <source>
        <dbReference type="ARBA" id="ARBA00048679"/>
    </source>
</evidence>
<reference evidence="22" key="1">
    <citation type="submission" date="2019-03" db="EMBL/GenBank/DDBJ databases">
        <authorList>
            <person name="Mank J."/>
            <person name="Almeida P."/>
        </authorList>
    </citation>
    <scope>NUCLEOTIDE SEQUENCE</scope>
    <source>
        <strain evidence="22">78183</strain>
    </source>
</reference>
<evidence type="ECO:0000256" key="11">
    <source>
        <dbReference type="ARBA" id="ARBA00022777"/>
    </source>
</evidence>
<evidence type="ECO:0000256" key="14">
    <source>
        <dbReference type="ARBA" id="ARBA00023136"/>
    </source>
</evidence>
<dbReference type="GO" id="GO:0005886">
    <property type="term" value="C:plasma membrane"/>
    <property type="evidence" value="ECO:0007669"/>
    <property type="project" value="UniProtKB-SubCell"/>
</dbReference>
<comment type="similarity">
    <text evidence="19">Belongs to the protein kinase superfamily.</text>
</comment>
<dbReference type="CDD" id="cd14066">
    <property type="entry name" value="STKc_IRAK"/>
    <property type="match status" value="1"/>
</dbReference>
<keyword evidence="9" id="KW-0677">Repeat</keyword>
<sequence length="395" mass="43590">MNLLSSSPSSFWGNPDLCVSCLPSGGLACTKNRSIKVCDSQSSKRDSLSRVAVALIAVASVVAVFVLAGLVCMLIVCRRCRRDLGIEHDAEIAAQEDPSSLLHKVMQATENLNDRHIVGRGTHGTVYKASLGGDKIYAVKKIVFTGHRGGNKSMVTEIQTIGKIRHRNLLKLEDFCLRKDYGLILYVYMQNGSLHDVLHGTIPPQTLEWSIRYNIAVGTAHGLEYLHYDCDPPIVHRDIKPGNILLDSDMEPHISDFGIAKLLDQQSSASAQSSLVAGTLGYMAPENAFSTKKSKESDVYSYGVVLLELITRKKALDPNIVEWVTSVWSSTEDINKIADSGLREEFLDSNIMNQAIDVLLVALRCTEKEPGRRPTMRDVVRQLVKRNASIRGKRS</sequence>
<dbReference type="PANTHER" id="PTHR48056:SF23">
    <property type="entry name" value="PROTEIN KINASE DOMAIN-CONTAINING PROTEIN"/>
    <property type="match status" value="1"/>
</dbReference>
<dbReference type="GO" id="GO:0033612">
    <property type="term" value="F:receptor serine/threonine kinase binding"/>
    <property type="evidence" value="ECO:0007669"/>
    <property type="project" value="TreeGrafter"/>
</dbReference>
<comment type="catalytic activity">
    <reaction evidence="17">
        <text>L-seryl-[protein] + ATP = O-phospho-L-seryl-[protein] + ADP + H(+)</text>
        <dbReference type="Rhea" id="RHEA:17989"/>
        <dbReference type="Rhea" id="RHEA-COMP:9863"/>
        <dbReference type="Rhea" id="RHEA-COMP:11604"/>
        <dbReference type="ChEBI" id="CHEBI:15378"/>
        <dbReference type="ChEBI" id="CHEBI:29999"/>
        <dbReference type="ChEBI" id="CHEBI:30616"/>
        <dbReference type="ChEBI" id="CHEBI:83421"/>
        <dbReference type="ChEBI" id="CHEBI:456216"/>
        <dbReference type="EC" id="2.7.11.1"/>
    </reaction>
</comment>
<dbReference type="FunFam" id="3.30.200.20:FF:000260">
    <property type="entry name" value="LRR receptor-like serine/threonine-protein kinase RPK2"/>
    <property type="match status" value="1"/>
</dbReference>
<dbReference type="SUPFAM" id="SSF56112">
    <property type="entry name" value="Protein kinase-like (PK-like)"/>
    <property type="match status" value="1"/>
</dbReference>
<evidence type="ECO:0000256" key="2">
    <source>
        <dbReference type="ARBA" id="ARBA00012513"/>
    </source>
</evidence>
<evidence type="ECO:0000256" key="12">
    <source>
        <dbReference type="ARBA" id="ARBA00022840"/>
    </source>
</evidence>
<keyword evidence="6" id="KW-0808">Transferase</keyword>
<dbReference type="EC" id="2.7.11.1" evidence="2"/>
<feature type="binding site" evidence="18">
    <location>
        <position position="141"/>
    </location>
    <ligand>
        <name>ATP</name>
        <dbReference type="ChEBI" id="CHEBI:30616"/>
    </ligand>
</feature>
<dbReference type="InterPro" id="IPR000719">
    <property type="entry name" value="Prot_kinase_dom"/>
</dbReference>
<keyword evidence="4 19" id="KW-0723">Serine/threonine-protein kinase</keyword>
<evidence type="ECO:0000256" key="9">
    <source>
        <dbReference type="ARBA" id="ARBA00022737"/>
    </source>
</evidence>
<protein>
    <recommendedName>
        <fullName evidence="2">non-specific serine/threonine protein kinase</fullName>
        <ecNumber evidence="2">2.7.11.1</ecNumber>
    </recommendedName>
</protein>
<evidence type="ECO:0000256" key="18">
    <source>
        <dbReference type="PROSITE-ProRule" id="PRU10141"/>
    </source>
</evidence>
<keyword evidence="12 18" id="KW-0067">ATP-binding</keyword>
<evidence type="ECO:0000256" key="1">
    <source>
        <dbReference type="ARBA" id="ARBA00004251"/>
    </source>
</evidence>
<evidence type="ECO:0000256" key="16">
    <source>
        <dbReference type="ARBA" id="ARBA00047899"/>
    </source>
</evidence>
<comment type="subcellular location">
    <subcellularLocation>
        <location evidence="1">Cell membrane</location>
        <topology evidence="1">Single-pass type I membrane protein</topology>
    </subcellularLocation>
</comment>
<evidence type="ECO:0000256" key="10">
    <source>
        <dbReference type="ARBA" id="ARBA00022741"/>
    </source>
</evidence>